<dbReference type="InterPro" id="IPR000182">
    <property type="entry name" value="GNAT_dom"/>
</dbReference>
<dbReference type="InterPro" id="IPR051556">
    <property type="entry name" value="N-term/lysine_N-AcTrnsfr"/>
</dbReference>
<dbReference type="EMBL" id="RXIL01000134">
    <property type="protein sequence ID" value="RZN67504.1"/>
    <property type="molecule type" value="Genomic_DNA"/>
</dbReference>
<dbReference type="PROSITE" id="PS51186">
    <property type="entry name" value="GNAT"/>
    <property type="match status" value="1"/>
</dbReference>
<reference evidence="4 5" key="1">
    <citation type="journal article" date="2019" name="Nat. Microbiol.">
        <title>Wide diversity of methane and short-chain alkane metabolisms in uncultured archaea.</title>
        <authorList>
            <person name="Borrel G."/>
            <person name="Adam P.S."/>
            <person name="McKay L.J."/>
            <person name="Chen L.X."/>
            <person name="Sierra-Garcia I.N."/>
            <person name="Sieber C.M."/>
            <person name="Letourneur Q."/>
            <person name="Ghozlane A."/>
            <person name="Andersen G.L."/>
            <person name="Li W.J."/>
            <person name="Hallam S.J."/>
            <person name="Muyzer G."/>
            <person name="de Oliveira V.M."/>
            <person name="Inskeep W.P."/>
            <person name="Banfield J.F."/>
            <person name="Gribaldo S."/>
        </authorList>
    </citation>
    <scope>NUCLEOTIDE SEQUENCE [LARGE SCALE GENOMIC DNA]</scope>
    <source>
        <strain evidence="4">NM1b</strain>
    </source>
</reference>
<dbReference type="InterPro" id="IPR016181">
    <property type="entry name" value="Acyl_CoA_acyltransferase"/>
</dbReference>
<dbReference type="Gene3D" id="3.40.630.30">
    <property type="match status" value="1"/>
</dbReference>
<dbReference type="Proteomes" id="UP000320766">
    <property type="component" value="Unassembled WGS sequence"/>
</dbReference>
<dbReference type="AlphaFoldDB" id="A0A520KV30"/>
<gene>
    <name evidence="4" type="ORF">EF807_07505</name>
</gene>
<evidence type="ECO:0000259" key="3">
    <source>
        <dbReference type="PROSITE" id="PS51186"/>
    </source>
</evidence>
<keyword evidence="2" id="KW-0012">Acyltransferase</keyword>
<feature type="domain" description="N-acetyltransferase" evidence="3">
    <location>
        <begin position="1"/>
        <end position="132"/>
    </location>
</feature>
<proteinExistence type="predicted"/>
<evidence type="ECO:0000256" key="1">
    <source>
        <dbReference type="ARBA" id="ARBA00022679"/>
    </source>
</evidence>
<protein>
    <submittedName>
        <fullName evidence="4">GNAT family N-acetyltransferase</fullName>
    </submittedName>
</protein>
<dbReference type="PANTHER" id="PTHR42919">
    <property type="entry name" value="N-ALPHA-ACETYLTRANSFERASE"/>
    <property type="match status" value="1"/>
</dbReference>
<dbReference type="SUPFAM" id="SSF55729">
    <property type="entry name" value="Acyl-CoA N-acyltransferases (Nat)"/>
    <property type="match status" value="1"/>
</dbReference>
<evidence type="ECO:0000256" key="2">
    <source>
        <dbReference type="ARBA" id="ARBA00023315"/>
    </source>
</evidence>
<organism evidence="4 5">
    <name type="scientific">Candidatus Methanolliviera hydrocarbonicum</name>
    <dbReference type="NCBI Taxonomy" id="2491085"/>
    <lineage>
        <taxon>Archaea</taxon>
        <taxon>Methanobacteriati</taxon>
        <taxon>Methanobacteriota</taxon>
        <taxon>Candidatus Methanoliparia</taxon>
        <taxon>Candidatus Methanoliparales</taxon>
        <taxon>Candidatus Methanollivieraceae</taxon>
        <taxon>Candidatus Methanolliviera</taxon>
    </lineage>
</organism>
<keyword evidence="1 4" id="KW-0808">Transferase</keyword>
<accession>A0A520KV30</accession>
<dbReference type="PANTHER" id="PTHR42919:SF8">
    <property type="entry name" value="N-ALPHA-ACETYLTRANSFERASE 50"/>
    <property type="match status" value="1"/>
</dbReference>
<evidence type="ECO:0000313" key="5">
    <source>
        <dbReference type="Proteomes" id="UP000320766"/>
    </source>
</evidence>
<dbReference type="GO" id="GO:0016747">
    <property type="term" value="F:acyltransferase activity, transferring groups other than amino-acyl groups"/>
    <property type="evidence" value="ECO:0007669"/>
    <property type="project" value="InterPro"/>
</dbReference>
<name>A0A520KV30_9EURY</name>
<dbReference type="CDD" id="cd04301">
    <property type="entry name" value="NAT_SF"/>
    <property type="match status" value="1"/>
</dbReference>
<evidence type="ECO:0000313" key="4">
    <source>
        <dbReference type="EMBL" id="RZN67504.1"/>
    </source>
</evidence>
<sequence length="132" mass="15819">MIRKFTHRDMRRILEIESNSFPKSAYDRFTFFYLSRLYQFLVYEDEKILAYIIFDERDGHIASIAVDPLHRRMGIGRKLVEEVFKNCGRAWVEVRVSNKTAQVFYEVLGFIKVAVIPNYYRDEDAHVMVRSR</sequence>
<dbReference type="Pfam" id="PF00583">
    <property type="entry name" value="Acetyltransf_1"/>
    <property type="match status" value="1"/>
</dbReference>
<comment type="caution">
    <text evidence="4">The sequence shown here is derived from an EMBL/GenBank/DDBJ whole genome shotgun (WGS) entry which is preliminary data.</text>
</comment>